<dbReference type="RefSeq" id="WP_011844805.1">
    <property type="nucleotide sequence ID" value="NZ_JXOJ01000002.1"/>
</dbReference>
<dbReference type="GO" id="GO:1990904">
    <property type="term" value="C:ribonucleoprotein complex"/>
    <property type="evidence" value="ECO:0007669"/>
    <property type="project" value="UniProtKB-KW"/>
</dbReference>
<dbReference type="GO" id="GO:0005840">
    <property type="term" value="C:ribosome"/>
    <property type="evidence" value="ECO:0007669"/>
    <property type="project" value="UniProtKB-KW"/>
</dbReference>
<dbReference type="NCBIfam" id="NF002316">
    <property type="entry name" value="PRK01242.1"/>
    <property type="match status" value="1"/>
</dbReference>
<evidence type="ECO:0000313" key="7">
    <source>
        <dbReference type="Proteomes" id="UP000035301"/>
    </source>
</evidence>
<dbReference type="InterPro" id="IPR020083">
    <property type="entry name" value="Ribosomal_eL39_CS"/>
</dbReference>
<dbReference type="PROSITE" id="PS00051">
    <property type="entry name" value="RIBOSOMAL_L39E"/>
    <property type="match status" value="1"/>
</dbReference>
<comment type="similarity">
    <text evidence="1 5">Belongs to the eukaryotic ribosomal protein eL39 family.</text>
</comment>
<evidence type="ECO:0000256" key="3">
    <source>
        <dbReference type="ARBA" id="ARBA00023274"/>
    </source>
</evidence>
<organism evidence="6 7">
    <name type="scientific">Methanoculleus sediminis</name>
    <dbReference type="NCBI Taxonomy" id="1550566"/>
    <lineage>
        <taxon>Archaea</taxon>
        <taxon>Methanobacteriati</taxon>
        <taxon>Methanobacteriota</taxon>
        <taxon>Stenosarchaea group</taxon>
        <taxon>Methanomicrobia</taxon>
        <taxon>Methanomicrobiales</taxon>
        <taxon>Methanomicrobiaceae</taxon>
        <taxon>Methanoculleus</taxon>
    </lineage>
</organism>
<dbReference type="OrthoDB" id="65887at2157"/>
<keyword evidence="7" id="KW-1185">Reference proteome</keyword>
<dbReference type="GO" id="GO:0006412">
    <property type="term" value="P:translation"/>
    <property type="evidence" value="ECO:0007669"/>
    <property type="project" value="UniProtKB-UniRule"/>
</dbReference>
<dbReference type="STRING" id="1550566.SZ63_04225"/>
<dbReference type="SMR" id="A0A0H1QZL9"/>
<evidence type="ECO:0000256" key="5">
    <source>
        <dbReference type="HAMAP-Rule" id="MF_00629"/>
    </source>
</evidence>
<dbReference type="SUPFAM" id="SSF48662">
    <property type="entry name" value="Ribosomal protein L39e"/>
    <property type="match status" value="1"/>
</dbReference>
<sequence length="50" mass="5945">MSKLMKGRKIRLAKACEQNRRVPAWVMIKTNRAVASHPKRRNWRRSSLKV</sequence>
<dbReference type="GeneID" id="4846485"/>
<dbReference type="Pfam" id="PF00832">
    <property type="entry name" value="Ribosomal_L39"/>
    <property type="match status" value="1"/>
</dbReference>
<dbReference type="Proteomes" id="UP000035301">
    <property type="component" value="Unassembled WGS sequence"/>
</dbReference>
<dbReference type="HAMAP" id="MF_00629">
    <property type="entry name" value="Ribosomal_eL39"/>
    <property type="match status" value="1"/>
</dbReference>
<keyword evidence="3 5" id="KW-0687">Ribonucleoprotein</keyword>
<dbReference type="PATRIC" id="fig|1550566.3.peg.905"/>
<evidence type="ECO:0000313" key="6">
    <source>
        <dbReference type="EMBL" id="KLK88259.1"/>
    </source>
</evidence>
<evidence type="ECO:0000256" key="4">
    <source>
        <dbReference type="ARBA" id="ARBA00035234"/>
    </source>
</evidence>
<name>A0A0H1QZL9_9EURY</name>
<reference evidence="6 7" key="1">
    <citation type="journal article" date="2015" name="Int. J. Syst. Evol. Microbiol.">
        <title>Methanoculleus sediminis sp. nov., a methanogen from sediments near a submarine mud volcano.</title>
        <authorList>
            <person name="Chen S.C."/>
            <person name="Chen M.F."/>
            <person name="Lai M.C."/>
            <person name="Weng C.Y."/>
            <person name="Wu S.Y."/>
            <person name="Lin S."/>
            <person name="Yang T.F."/>
            <person name="Chen P.C."/>
        </authorList>
    </citation>
    <scope>NUCLEOTIDE SEQUENCE [LARGE SCALE GENOMIC DNA]</scope>
    <source>
        <strain evidence="6 7">S3Fa</strain>
    </source>
</reference>
<evidence type="ECO:0000256" key="1">
    <source>
        <dbReference type="ARBA" id="ARBA00009339"/>
    </source>
</evidence>
<gene>
    <name evidence="5" type="primary">rpl39e</name>
    <name evidence="6" type="ORF">SZ63_04225</name>
</gene>
<accession>A0A0H1QZL9</accession>
<comment type="caution">
    <text evidence="6">The sequence shown here is derived from an EMBL/GenBank/DDBJ whole genome shotgun (WGS) entry which is preliminary data.</text>
</comment>
<dbReference type="EMBL" id="JXOJ01000002">
    <property type="protein sequence ID" value="KLK88259.1"/>
    <property type="molecule type" value="Genomic_DNA"/>
</dbReference>
<dbReference type="FunFam" id="1.10.1620.10:FF:000001">
    <property type="entry name" value="60S ribosomal protein-like L39"/>
    <property type="match status" value="1"/>
</dbReference>
<proteinExistence type="inferred from homology"/>
<dbReference type="InterPro" id="IPR000077">
    <property type="entry name" value="Ribosomal_eL39"/>
</dbReference>
<evidence type="ECO:0000256" key="2">
    <source>
        <dbReference type="ARBA" id="ARBA00022980"/>
    </source>
</evidence>
<dbReference type="GO" id="GO:0003735">
    <property type="term" value="F:structural constituent of ribosome"/>
    <property type="evidence" value="ECO:0007669"/>
    <property type="project" value="InterPro"/>
</dbReference>
<dbReference type="InterPro" id="IPR023626">
    <property type="entry name" value="Ribosomal_eL39_dom_sf"/>
</dbReference>
<dbReference type="AlphaFoldDB" id="A0A0H1QZL9"/>
<dbReference type="Gene3D" id="1.10.1620.10">
    <property type="entry name" value="Ribosomal protein L39e"/>
    <property type="match status" value="1"/>
</dbReference>
<protein>
    <recommendedName>
        <fullName evidence="4 5">Large ribosomal subunit protein eL39</fullName>
    </recommendedName>
</protein>
<keyword evidence="2 5" id="KW-0689">Ribosomal protein</keyword>